<proteinExistence type="predicted"/>
<dbReference type="Proteomes" id="UP000265520">
    <property type="component" value="Unassembled WGS sequence"/>
</dbReference>
<sequence>MVTKAVRRTVAVSGTVATTEMEAVSSETYGLWCAVELRVYCEGVVTRTCISREEVKCKVYLCCFTQTQC</sequence>
<evidence type="ECO:0000313" key="1">
    <source>
        <dbReference type="EMBL" id="MCI21281.1"/>
    </source>
</evidence>
<reference evidence="1 2" key="1">
    <citation type="journal article" date="2018" name="Front. Plant Sci.">
        <title>Red Clover (Trifolium pratense) and Zigzag Clover (T. medium) - A Picture of Genomic Similarities and Differences.</title>
        <authorList>
            <person name="Dluhosova J."/>
            <person name="Istvanek J."/>
            <person name="Nedelnik J."/>
            <person name="Repkova J."/>
        </authorList>
    </citation>
    <scope>NUCLEOTIDE SEQUENCE [LARGE SCALE GENOMIC DNA]</scope>
    <source>
        <strain evidence="2">cv. 10/8</strain>
        <tissue evidence="1">Leaf</tissue>
    </source>
</reference>
<organism evidence="1 2">
    <name type="scientific">Trifolium medium</name>
    <dbReference type="NCBI Taxonomy" id="97028"/>
    <lineage>
        <taxon>Eukaryota</taxon>
        <taxon>Viridiplantae</taxon>
        <taxon>Streptophyta</taxon>
        <taxon>Embryophyta</taxon>
        <taxon>Tracheophyta</taxon>
        <taxon>Spermatophyta</taxon>
        <taxon>Magnoliopsida</taxon>
        <taxon>eudicotyledons</taxon>
        <taxon>Gunneridae</taxon>
        <taxon>Pentapetalae</taxon>
        <taxon>rosids</taxon>
        <taxon>fabids</taxon>
        <taxon>Fabales</taxon>
        <taxon>Fabaceae</taxon>
        <taxon>Papilionoideae</taxon>
        <taxon>50 kb inversion clade</taxon>
        <taxon>NPAAA clade</taxon>
        <taxon>Hologalegina</taxon>
        <taxon>IRL clade</taxon>
        <taxon>Trifolieae</taxon>
        <taxon>Trifolium</taxon>
    </lineage>
</organism>
<evidence type="ECO:0000313" key="2">
    <source>
        <dbReference type="Proteomes" id="UP000265520"/>
    </source>
</evidence>
<keyword evidence="2" id="KW-1185">Reference proteome</keyword>
<protein>
    <submittedName>
        <fullName evidence="1">Uncharacterized protein</fullName>
    </submittedName>
</protein>
<comment type="caution">
    <text evidence="1">The sequence shown here is derived from an EMBL/GenBank/DDBJ whole genome shotgun (WGS) entry which is preliminary data.</text>
</comment>
<accession>A0A392QAC7</accession>
<dbReference type="AlphaFoldDB" id="A0A392QAC7"/>
<name>A0A392QAC7_9FABA</name>
<dbReference type="EMBL" id="LXQA010124139">
    <property type="protein sequence ID" value="MCI21281.1"/>
    <property type="molecule type" value="Genomic_DNA"/>
</dbReference>